<dbReference type="KEGG" id="nsh:GXM_10255"/>
<name>A0A5P8WKA0_9NOSO</name>
<dbReference type="Proteomes" id="UP000326678">
    <property type="component" value="Chromosome pGXM07"/>
</dbReference>
<proteinExistence type="predicted"/>
<organism evidence="1 2">
    <name type="scientific">Nostoc sphaeroides CCNUC1</name>
    <dbReference type="NCBI Taxonomy" id="2653204"/>
    <lineage>
        <taxon>Bacteria</taxon>
        <taxon>Bacillati</taxon>
        <taxon>Cyanobacteriota</taxon>
        <taxon>Cyanophyceae</taxon>
        <taxon>Nostocales</taxon>
        <taxon>Nostocaceae</taxon>
        <taxon>Nostoc</taxon>
    </lineage>
</organism>
<dbReference type="RefSeq" id="WP_152593012.1">
    <property type="nucleotide sequence ID" value="NZ_CP045234.1"/>
</dbReference>
<evidence type="ECO:0000313" key="1">
    <source>
        <dbReference type="EMBL" id="QFS52991.1"/>
    </source>
</evidence>
<dbReference type="EMBL" id="CP045234">
    <property type="protein sequence ID" value="QFS52991.1"/>
    <property type="molecule type" value="Genomic_DNA"/>
</dbReference>
<gene>
    <name evidence="1" type="ORF">GXM_10255</name>
</gene>
<accession>A0A5P8WKA0</accession>
<reference evidence="1 2" key="1">
    <citation type="submission" date="2019-10" db="EMBL/GenBank/DDBJ databases">
        <title>Genomic and transcriptomic insights into the perfect genentic adaptation of a filamentous nitrogen-fixing cyanobacterium to rice fields.</title>
        <authorList>
            <person name="Chen Z."/>
        </authorList>
    </citation>
    <scope>NUCLEOTIDE SEQUENCE [LARGE SCALE GENOMIC DNA]</scope>
    <source>
        <strain evidence="1">CCNUC1</strain>
    </source>
</reference>
<keyword evidence="2" id="KW-1185">Reference proteome</keyword>
<sequence>MNDTESVDFFFRYRPAADSPDGVLLSYLLSYNPTQRKQMILKALRAFYLVAAYGQKGQFQQFSDVQKLVALLEQIYGQGADGPIDHSLSLNIDIGVTYSGLNTFADESEDEWG</sequence>
<dbReference type="AlphaFoldDB" id="A0A5P8WKA0"/>
<protein>
    <submittedName>
        <fullName evidence="1">Uncharacterized protein</fullName>
    </submittedName>
</protein>
<evidence type="ECO:0000313" key="2">
    <source>
        <dbReference type="Proteomes" id="UP000326678"/>
    </source>
</evidence>